<name>A0A0E9T531_ANGAN</name>
<reference evidence="1" key="1">
    <citation type="submission" date="2014-11" db="EMBL/GenBank/DDBJ databases">
        <authorList>
            <person name="Amaro Gonzalez C."/>
        </authorList>
    </citation>
    <scope>NUCLEOTIDE SEQUENCE</scope>
</reference>
<sequence>MWICLSITLSSTPLNTNF</sequence>
<dbReference type="EMBL" id="GBXM01060829">
    <property type="protein sequence ID" value="JAH47748.1"/>
    <property type="molecule type" value="Transcribed_RNA"/>
</dbReference>
<dbReference type="AlphaFoldDB" id="A0A0E9T531"/>
<organism evidence="1">
    <name type="scientific">Anguilla anguilla</name>
    <name type="common">European freshwater eel</name>
    <name type="synonym">Muraena anguilla</name>
    <dbReference type="NCBI Taxonomy" id="7936"/>
    <lineage>
        <taxon>Eukaryota</taxon>
        <taxon>Metazoa</taxon>
        <taxon>Chordata</taxon>
        <taxon>Craniata</taxon>
        <taxon>Vertebrata</taxon>
        <taxon>Euteleostomi</taxon>
        <taxon>Actinopterygii</taxon>
        <taxon>Neopterygii</taxon>
        <taxon>Teleostei</taxon>
        <taxon>Anguilliformes</taxon>
        <taxon>Anguillidae</taxon>
        <taxon>Anguilla</taxon>
    </lineage>
</organism>
<protein>
    <submittedName>
        <fullName evidence="1">Uncharacterized protein</fullName>
    </submittedName>
</protein>
<reference evidence="1" key="2">
    <citation type="journal article" date="2015" name="Fish Shellfish Immunol.">
        <title>Early steps in the European eel (Anguilla anguilla)-Vibrio vulnificus interaction in the gills: Role of the RtxA13 toxin.</title>
        <authorList>
            <person name="Callol A."/>
            <person name="Pajuelo D."/>
            <person name="Ebbesson L."/>
            <person name="Teles M."/>
            <person name="MacKenzie S."/>
            <person name="Amaro C."/>
        </authorList>
    </citation>
    <scope>NUCLEOTIDE SEQUENCE</scope>
</reference>
<evidence type="ECO:0000313" key="1">
    <source>
        <dbReference type="EMBL" id="JAH47748.1"/>
    </source>
</evidence>
<proteinExistence type="predicted"/>
<accession>A0A0E9T531</accession>